<dbReference type="AlphaFoldDB" id="A0A7J7WR44"/>
<reference evidence="2 3" key="1">
    <citation type="journal article" date="2020" name="Nature">
        <title>Six reference-quality genomes reveal evolution of bat adaptations.</title>
        <authorList>
            <person name="Jebb D."/>
            <person name="Huang Z."/>
            <person name="Pippel M."/>
            <person name="Hughes G.M."/>
            <person name="Lavrichenko K."/>
            <person name="Devanna P."/>
            <person name="Winkler S."/>
            <person name="Jermiin L.S."/>
            <person name="Skirmuntt E.C."/>
            <person name="Katzourakis A."/>
            <person name="Burkitt-Gray L."/>
            <person name="Ray D.A."/>
            <person name="Sullivan K.A.M."/>
            <person name="Roscito J.G."/>
            <person name="Kirilenko B.M."/>
            <person name="Davalos L.M."/>
            <person name="Corthals A.P."/>
            <person name="Power M.L."/>
            <person name="Jones G."/>
            <person name="Ransome R.D."/>
            <person name="Dechmann D.K.N."/>
            <person name="Locatelli A.G."/>
            <person name="Puechmaille S.J."/>
            <person name="Fedrigo O."/>
            <person name="Jarvis E.D."/>
            <person name="Hiller M."/>
            <person name="Vernes S.C."/>
            <person name="Myers E.W."/>
            <person name="Teeling E.C."/>
        </authorList>
    </citation>
    <scope>NUCLEOTIDE SEQUENCE [LARGE SCALE GENOMIC DNA]</scope>
    <source>
        <strain evidence="2">MRhiFer1</strain>
        <tissue evidence="2">Lung</tissue>
    </source>
</reference>
<evidence type="ECO:0000256" key="1">
    <source>
        <dbReference type="SAM" id="MobiDB-lite"/>
    </source>
</evidence>
<dbReference type="EMBL" id="JACAGC010000010">
    <property type="protein sequence ID" value="KAF6339748.1"/>
    <property type="molecule type" value="Genomic_DNA"/>
</dbReference>
<name>A0A7J7WR44_RHIFE</name>
<gene>
    <name evidence="2" type="ORF">mRhiFer1_008026</name>
</gene>
<feature type="compositionally biased region" description="Polar residues" evidence="1">
    <location>
        <begin position="190"/>
        <end position="207"/>
    </location>
</feature>
<sequence>MACSPQSQQKPQTPDFNPRAHFAMIDTMPLFLSVPLSQTPHLDSLVFYATPICAGHLPNESHNKRTIFIQIFSGHNDLPYPHPRPRVLQLLRLLEMQGDQRGMRSKGFVTWNQSSWSLLPLIQPADPTPQRLPYLALPGHPSLIPRAEHLQMRVEFGCPHLGLTSLGLILQLLKNWRVEARLTQEGAHLQQRTGSLQGSTVDPKQSS</sequence>
<proteinExistence type="predicted"/>
<accession>A0A7J7WR44</accession>
<feature type="region of interest" description="Disordered" evidence="1">
    <location>
        <begin position="187"/>
        <end position="207"/>
    </location>
</feature>
<dbReference type="Proteomes" id="UP000585614">
    <property type="component" value="Unassembled WGS sequence"/>
</dbReference>
<protein>
    <submittedName>
        <fullName evidence="2">Uncharacterized protein</fullName>
    </submittedName>
</protein>
<evidence type="ECO:0000313" key="2">
    <source>
        <dbReference type="EMBL" id="KAF6339748.1"/>
    </source>
</evidence>
<evidence type="ECO:0000313" key="3">
    <source>
        <dbReference type="Proteomes" id="UP000585614"/>
    </source>
</evidence>
<organism evidence="2 3">
    <name type="scientific">Rhinolophus ferrumequinum</name>
    <name type="common">Greater horseshoe bat</name>
    <dbReference type="NCBI Taxonomy" id="59479"/>
    <lineage>
        <taxon>Eukaryota</taxon>
        <taxon>Metazoa</taxon>
        <taxon>Chordata</taxon>
        <taxon>Craniata</taxon>
        <taxon>Vertebrata</taxon>
        <taxon>Euteleostomi</taxon>
        <taxon>Mammalia</taxon>
        <taxon>Eutheria</taxon>
        <taxon>Laurasiatheria</taxon>
        <taxon>Chiroptera</taxon>
        <taxon>Yinpterochiroptera</taxon>
        <taxon>Rhinolophoidea</taxon>
        <taxon>Rhinolophidae</taxon>
        <taxon>Rhinolophinae</taxon>
        <taxon>Rhinolophus</taxon>
    </lineage>
</organism>
<comment type="caution">
    <text evidence="2">The sequence shown here is derived from an EMBL/GenBank/DDBJ whole genome shotgun (WGS) entry which is preliminary data.</text>
</comment>